<organism evidence="2 3">
    <name type="scientific">Rotaria magnacalcarata</name>
    <dbReference type="NCBI Taxonomy" id="392030"/>
    <lineage>
        <taxon>Eukaryota</taxon>
        <taxon>Metazoa</taxon>
        <taxon>Spiralia</taxon>
        <taxon>Gnathifera</taxon>
        <taxon>Rotifera</taxon>
        <taxon>Eurotatoria</taxon>
        <taxon>Bdelloidea</taxon>
        <taxon>Philodinida</taxon>
        <taxon>Philodinidae</taxon>
        <taxon>Rotaria</taxon>
    </lineage>
</organism>
<feature type="region of interest" description="Disordered" evidence="1">
    <location>
        <begin position="1"/>
        <end position="36"/>
    </location>
</feature>
<dbReference type="AlphaFoldDB" id="A0A815EGX7"/>
<feature type="compositionally biased region" description="Basic and acidic residues" evidence="1">
    <location>
        <begin position="240"/>
        <end position="254"/>
    </location>
</feature>
<evidence type="ECO:0000256" key="1">
    <source>
        <dbReference type="SAM" id="MobiDB-lite"/>
    </source>
</evidence>
<dbReference type="Proteomes" id="UP000663834">
    <property type="component" value="Unassembled WGS sequence"/>
</dbReference>
<feature type="compositionally biased region" description="Polar residues" evidence="1">
    <location>
        <begin position="1"/>
        <end position="11"/>
    </location>
</feature>
<feature type="compositionally biased region" description="Basic and acidic residues" evidence="1">
    <location>
        <begin position="118"/>
        <end position="132"/>
    </location>
</feature>
<proteinExistence type="predicted"/>
<dbReference type="OrthoDB" id="10331691at2759"/>
<comment type="caution">
    <text evidence="2">The sequence shown here is derived from an EMBL/GenBank/DDBJ whole genome shotgun (WGS) entry which is preliminary data.</text>
</comment>
<feature type="region of interest" description="Disordered" evidence="1">
    <location>
        <begin position="48"/>
        <end position="99"/>
    </location>
</feature>
<evidence type="ECO:0000313" key="3">
    <source>
        <dbReference type="Proteomes" id="UP000663834"/>
    </source>
</evidence>
<sequence length="355" mass="38281">MENQQSASPSKQPAVVKPTTTTTTEKTEKGFHCPKFLPFDETFHNIKEKLGLKNKKSNDTEKSEKRDGKEEKSATSETEKVTVSSAATTSSSEKKESEFHLNFISSLDDTFQNIKGKLGMEEKKPSDSEKSGAIDGKAAASEPENKTTGQPETAASPEKKESGFHLNLISSIDDTFQNIKGKLGMEEKKPSDTEKSGVTDGKATASEPETAASSEKKESGFHLNLISSFDDTFQNIKGKLGMEEKKPSDSEKSGGTDGKAAVSEPETAASSEKKESGLHLPSVPSFENTFQNIKGNLGLGKIKSNETDKSEQVDAVGEKEADSPTKVETSTTNREKEISSEVTPSSDHVNAPTKF</sequence>
<feature type="compositionally biased region" description="Polar residues" evidence="1">
    <location>
        <begin position="168"/>
        <end position="178"/>
    </location>
</feature>
<dbReference type="EMBL" id="CAJNOW010001283">
    <property type="protein sequence ID" value="CAF1312351.1"/>
    <property type="molecule type" value="Genomic_DNA"/>
</dbReference>
<name>A0A815EGX7_9BILA</name>
<feature type="compositionally biased region" description="Basic and acidic residues" evidence="1">
    <location>
        <begin position="303"/>
        <end position="325"/>
    </location>
</feature>
<protein>
    <submittedName>
        <fullName evidence="2">Uncharacterized protein</fullName>
    </submittedName>
</protein>
<feature type="compositionally biased region" description="Low complexity" evidence="1">
    <location>
        <begin position="202"/>
        <end position="213"/>
    </location>
</feature>
<feature type="region of interest" description="Disordered" evidence="1">
    <location>
        <begin position="116"/>
        <end position="220"/>
    </location>
</feature>
<feature type="compositionally biased region" description="Polar residues" evidence="1">
    <location>
        <begin position="285"/>
        <end position="294"/>
    </location>
</feature>
<accession>A0A815EGX7</accession>
<gene>
    <name evidence="2" type="ORF">KQP761_LOCUS5318</name>
</gene>
<evidence type="ECO:0000313" key="2">
    <source>
        <dbReference type="EMBL" id="CAF1312351.1"/>
    </source>
</evidence>
<feature type="region of interest" description="Disordered" evidence="1">
    <location>
        <begin position="237"/>
        <end position="355"/>
    </location>
</feature>
<feature type="compositionally biased region" description="Basic and acidic residues" evidence="1">
    <location>
        <begin position="183"/>
        <end position="197"/>
    </location>
</feature>
<reference evidence="2" key="1">
    <citation type="submission" date="2021-02" db="EMBL/GenBank/DDBJ databases">
        <authorList>
            <person name="Nowell W R."/>
        </authorList>
    </citation>
    <scope>NUCLEOTIDE SEQUENCE</scope>
</reference>
<feature type="compositionally biased region" description="Basic and acidic residues" evidence="1">
    <location>
        <begin position="48"/>
        <end position="80"/>
    </location>
</feature>
<feature type="compositionally biased region" description="Low complexity" evidence="1">
    <location>
        <begin position="81"/>
        <end position="91"/>
    </location>
</feature>